<dbReference type="AlphaFoldDB" id="K9XRM6"/>
<feature type="domain" description="AMP-dependent synthetase/ligase" evidence="5">
    <location>
        <begin position="24"/>
        <end position="416"/>
    </location>
</feature>
<reference evidence="8" key="1">
    <citation type="journal article" date="2013" name="Proc. Natl. Acad. Sci. U.S.A.">
        <title>Improving the coverage of the cyanobacterial phylum using diversity-driven genome sequencing.</title>
        <authorList>
            <person name="Shih P.M."/>
            <person name="Wu D."/>
            <person name="Latifi A."/>
            <person name="Axen S.D."/>
            <person name="Fewer D.P."/>
            <person name="Talla E."/>
            <person name="Calteau A."/>
            <person name="Cai F."/>
            <person name="Tandeau de Marsac N."/>
            <person name="Rippka R."/>
            <person name="Herdman M."/>
            <person name="Sivonen K."/>
            <person name="Coursin T."/>
            <person name="Laurent T."/>
            <person name="Goodwin L."/>
            <person name="Nolan M."/>
            <person name="Davenport K.W."/>
            <person name="Han C.S."/>
            <person name="Rubin E.M."/>
            <person name="Eisen J.A."/>
            <person name="Woyke T."/>
            <person name="Gugger M."/>
            <person name="Kerfeld C.A."/>
        </authorList>
    </citation>
    <scope>NUCLEOTIDE SEQUENCE [LARGE SCALE GENOMIC DNA]</scope>
    <source>
        <strain evidence="8">ATCC 29371 / PCC 7437</strain>
    </source>
</reference>
<dbReference type="PANTHER" id="PTHR22754">
    <property type="entry name" value="DISCO-INTERACTING PROTEIN 2 DIP2 -RELATED"/>
    <property type="match status" value="1"/>
</dbReference>
<gene>
    <name evidence="7" type="ordered locus">Sta7437_1163</name>
</gene>
<dbReference type="OrthoDB" id="428071at2"/>
<dbReference type="Gene3D" id="3.40.50.12780">
    <property type="entry name" value="N-terminal domain of ligase-like"/>
    <property type="match status" value="1"/>
</dbReference>
<keyword evidence="8" id="KW-1185">Reference proteome</keyword>
<dbReference type="GO" id="GO:0070566">
    <property type="term" value="F:adenylyltransferase activity"/>
    <property type="evidence" value="ECO:0007669"/>
    <property type="project" value="TreeGrafter"/>
</dbReference>
<dbReference type="Proteomes" id="UP000010473">
    <property type="component" value="Chromosome"/>
</dbReference>
<dbReference type="InterPro" id="IPR045851">
    <property type="entry name" value="AMP-bd_C_sf"/>
</dbReference>
<dbReference type="GO" id="GO:0008922">
    <property type="term" value="F:long-chain fatty acid [acyl-carrier-protein] ligase activity"/>
    <property type="evidence" value="ECO:0007669"/>
    <property type="project" value="UniProtKB-EC"/>
</dbReference>
<name>K9XRM6_STAC7</name>
<evidence type="ECO:0000259" key="6">
    <source>
        <dbReference type="Pfam" id="PF24919"/>
    </source>
</evidence>
<evidence type="ECO:0000313" key="8">
    <source>
        <dbReference type="Proteomes" id="UP000010473"/>
    </source>
</evidence>
<evidence type="ECO:0000256" key="2">
    <source>
        <dbReference type="ARBA" id="ARBA00022598"/>
    </source>
</evidence>
<dbReference type="EC" id="6.2.1.20" evidence="7"/>
<dbReference type="RefSeq" id="WP_015192407.1">
    <property type="nucleotide sequence ID" value="NC_019748.1"/>
</dbReference>
<keyword evidence="2 7" id="KW-0436">Ligase</keyword>
<dbReference type="EMBL" id="CP003653">
    <property type="protein sequence ID" value="AFZ34734.1"/>
    <property type="molecule type" value="Genomic_DNA"/>
</dbReference>
<evidence type="ECO:0000256" key="1">
    <source>
        <dbReference type="ARBA" id="ARBA00006432"/>
    </source>
</evidence>
<evidence type="ECO:0000256" key="3">
    <source>
        <dbReference type="ARBA" id="ARBA00022832"/>
    </source>
</evidence>
<feature type="domain" description="Meiotically up-regulated gene 62 protein-like alpha-beta" evidence="6">
    <location>
        <begin position="467"/>
        <end position="588"/>
    </location>
</feature>
<dbReference type="FunFam" id="3.40.50.12780:FF:000013">
    <property type="entry name" value="Long-chain-fatty-acid--AMP ligase FadD32"/>
    <property type="match status" value="1"/>
</dbReference>
<evidence type="ECO:0000259" key="5">
    <source>
        <dbReference type="Pfam" id="PF00501"/>
    </source>
</evidence>
<dbReference type="HOGENOM" id="CLU_000022_23_7_3"/>
<evidence type="ECO:0000313" key="7">
    <source>
        <dbReference type="EMBL" id="AFZ34734.1"/>
    </source>
</evidence>
<dbReference type="Gene3D" id="3.30.300.30">
    <property type="match status" value="1"/>
</dbReference>
<keyword evidence="3" id="KW-0276">Fatty acid metabolism</keyword>
<keyword evidence="4" id="KW-0443">Lipid metabolism</keyword>
<dbReference type="InterPro" id="IPR000873">
    <property type="entry name" value="AMP-dep_synth/lig_dom"/>
</dbReference>
<dbReference type="GO" id="GO:0071766">
    <property type="term" value="P:Actinobacterium-type cell wall biogenesis"/>
    <property type="evidence" value="ECO:0007669"/>
    <property type="project" value="UniProtKB-ARBA"/>
</dbReference>
<dbReference type="GO" id="GO:0006633">
    <property type="term" value="P:fatty acid biosynthetic process"/>
    <property type="evidence" value="ECO:0007669"/>
    <property type="project" value="TreeGrafter"/>
</dbReference>
<dbReference type="GO" id="GO:0005886">
    <property type="term" value="C:plasma membrane"/>
    <property type="evidence" value="ECO:0007669"/>
    <property type="project" value="TreeGrafter"/>
</dbReference>
<dbReference type="STRING" id="111780.Sta7437_1163"/>
<evidence type="ECO:0000256" key="4">
    <source>
        <dbReference type="ARBA" id="ARBA00023098"/>
    </source>
</evidence>
<dbReference type="KEGG" id="scs:Sta7437_1163"/>
<dbReference type="PATRIC" id="fig|111780.3.peg.1212"/>
<dbReference type="Pfam" id="PF24919">
    <property type="entry name" value="Mug62"/>
    <property type="match status" value="1"/>
</dbReference>
<dbReference type="PANTHER" id="PTHR22754:SF32">
    <property type="entry name" value="DISCO-INTERACTING PROTEIN 2"/>
    <property type="match status" value="1"/>
</dbReference>
<dbReference type="InterPro" id="IPR056881">
    <property type="entry name" value="Mug62_dom"/>
</dbReference>
<comment type="similarity">
    <text evidence="1">Belongs to the ATP-dependent AMP-binding enzyme family.</text>
</comment>
<dbReference type="InterPro" id="IPR042099">
    <property type="entry name" value="ANL_N_sf"/>
</dbReference>
<sequence>MSGIENKLKAATLIDILQYRSVEQPTQTVYTFLIDGEREAVSLTYRELEQQAKKIATYLQSNTSTQARVLLLYPPGLEYISAFFGCLMAGAIAIPAYPPRPNRSLARLQSIIQDAQATIALTTHSILTNLERKLPHAPELKNLRWLATDNLPHNLVYDGQLPDNSPDALALLQYTSGSTAEPKGVKISHRNLLHNLEAIYHCFQHNQHSRGVIWLPPYHDMGLIGGILQPLYGGFPVTLMSPLMFLQNPLRWLQAISSTTATTSGGPNFAYDLCVRKFKPDQSINLELSSWDLAFNGAEPINYETMEKFAATFAPYGFRASAFYPCYGMAEATLIVSGGSKKNGVITKTVQAHALEQNQVITAKVAQENARVLVGCGQSLPDQEIIIVNPETLIRCQSTEVGEIWLRGTSVASGYWNQPEMTENTFNAYLAGTQIGPFLRTGDLGFIEDGELFVTGRLKDIIIINGRNHYPQDIEQTVEASNPIILPRGTASFSVEIAGEEKLIVLAEIDRRYWELNRTSKLNNDEVQKSLNEVKELIQIIRREVYKNHDLQPYKILLLKPNSLPKTSSGKIQRHACRASFLTDTLEVLSI</sequence>
<dbReference type="Pfam" id="PF00501">
    <property type="entry name" value="AMP-binding"/>
    <property type="match status" value="1"/>
</dbReference>
<dbReference type="CDD" id="cd05931">
    <property type="entry name" value="FAAL"/>
    <property type="match status" value="1"/>
</dbReference>
<dbReference type="SUPFAM" id="SSF56801">
    <property type="entry name" value="Acetyl-CoA synthetase-like"/>
    <property type="match status" value="1"/>
</dbReference>
<dbReference type="eggNOG" id="COG0318">
    <property type="taxonomic scope" value="Bacteria"/>
</dbReference>
<dbReference type="InterPro" id="IPR040097">
    <property type="entry name" value="FAAL/FAAC"/>
</dbReference>
<proteinExistence type="inferred from homology"/>
<organism evidence="7 8">
    <name type="scientific">Stanieria cyanosphaera (strain ATCC 29371 / PCC 7437)</name>
    <dbReference type="NCBI Taxonomy" id="111780"/>
    <lineage>
        <taxon>Bacteria</taxon>
        <taxon>Bacillati</taxon>
        <taxon>Cyanobacteriota</taxon>
        <taxon>Cyanophyceae</taxon>
        <taxon>Pleurocapsales</taxon>
        <taxon>Dermocarpellaceae</taxon>
        <taxon>Stanieria</taxon>
    </lineage>
</organism>
<protein>
    <submittedName>
        <fullName evidence="7">Long-chain-fatty-acid--(Acyl-carrier-protein)lig ase</fullName>
        <ecNumber evidence="7">6.2.1.20</ecNumber>
    </submittedName>
</protein>
<accession>K9XRM6</accession>